<feature type="non-terminal residue" evidence="1">
    <location>
        <position position="1"/>
    </location>
</feature>
<organism evidence="1 2">
    <name type="scientific">Racocetra persica</name>
    <dbReference type="NCBI Taxonomy" id="160502"/>
    <lineage>
        <taxon>Eukaryota</taxon>
        <taxon>Fungi</taxon>
        <taxon>Fungi incertae sedis</taxon>
        <taxon>Mucoromycota</taxon>
        <taxon>Glomeromycotina</taxon>
        <taxon>Glomeromycetes</taxon>
        <taxon>Diversisporales</taxon>
        <taxon>Gigasporaceae</taxon>
        <taxon>Racocetra</taxon>
    </lineage>
</organism>
<evidence type="ECO:0000313" key="2">
    <source>
        <dbReference type="Proteomes" id="UP000789920"/>
    </source>
</evidence>
<keyword evidence="2" id="KW-1185">Reference proteome</keyword>
<evidence type="ECO:0000313" key="1">
    <source>
        <dbReference type="EMBL" id="CAG8538500.1"/>
    </source>
</evidence>
<dbReference type="Proteomes" id="UP000789920">
    <property type="component" value="Unassembled WGS sequence"/>
</dbReference>
<dbReference type="EMBL" id="CAJVQC010004287">
    <property type="protein sequence ID" value="CAG8538500.1"/>
    <property type="molecule type" value="Genomic_DNA"/>
</dbReference>
<sequence length="856" mass="97418">NFYVKLATSKNSTPHTIQKEENRFRTRFIFFSIIVAVIAYFLSRYQIFKMADTSKRQVLPTNVRPTHYDLTLTPDLQSFTFKGTEIINLNINQHTKTIILNANEIQVNQNAVEISHDTQKQTVTLTFPEELPAGAKAALHLEFTGILNDKMNGFYRSSYKDSDGNTKYLATTQFEATDARRAFPSWDEPAIKATFDITLIVPSELTALSNMNVISETPHEGGKKCVKFATTPIMIGDLAYVEASTTGHHNGGKPVLVRSYATRGSEHLGQFALDVAVEVLEYFAEVFGIPYPLPKCDMVAIPDFEAASDAKFKQRIAYTVSHELAHQWFGNLVTMEWWDHLWLNEGFATWVGYLAVDKIFPDWDIWTQFVTEGFQRGLQLDALRSSHPIEVPIFDAISYYKGASVIRMLSSYIGVDVFLSGVRRYLKRYEYSNASTDDLWKALTEESGTDVGQFMTGWTRVVGLHICQSRFLSTGKLNPDEDTTYWWVPLGISLGPHFKDEFESKVLTTKETELSLPQGADFYKLNSRVTGIFRVNYTPERLAKLGHAIKQGLLDTSDRVGLVADAGALAVSGYAKTSGLLNLINEFDKEDKYIVWLEINSRITDLLSVWFEQPEPVYQGLLAFQRHLVSKLVAKLGWEYPENEDYLITMLRTLVIKIAGRSKDPEVIKESFRRFELFTKKKDKSALHPNIRGAVYEIVLCNGGGVNEFEAILKIYREADTVDQKLVALTGLGYAQQEDLIKRALNFSLSEEVKNQDVIYAVSRALWDFVKENWETFHDRYSKSLSLLAAIVKYGTDSFSTDADLKDVENFFSNKDTKDFLRPLQQSLENIRVNTAWLTRDKEDVENWLRTNGYLQ</sequence>
<reference evidence="1" key="1">
    <citation type="submission" date="2021-06" db="EMBL/GenBank/DDBJ databases">
        <authorList>
            <person name="Kallberg Y."/>
            <person name="Tangrot J."/>
            <person name="Rosling A."/>
        </authorList>
    </citation>
    <scope>NUCLEOTIDE SEQUENCE</scope>
    <source>
        <strain evidence="1">MA461A</strain>
    </source>
</reference>
<gene>
    <name evidence="1" type="ORF">RPERSI_LOCUS3448</name>
</gene>
<accession>A0ACA9LPQ9</accession>
<comment type="caution">
    <text evidence="1">The sequence shown here is derived from an EMBL/GenBank/DDBJ whole genome shotgun (WGS) entry which is preliminary data.</text>
</comment>
<proteinExistence type="predicted"/>
<name>A0ACA9LPQ9_9GLOM</name>
<protein>
    <submittedName>
        <fullName evidence="1">28782_t:CDS:1</fullName>
    </submittedName>
</protein>